<keyword evidence="2" id="KW-1185">Reference proteome</keyword>
<evidence type="ECO:0000313" key="1">
    <source>
        <dbReference type="EMBL" id="KAI9513246.1"/>
    </source>
</evidence>
<reference evidence="1" key="1">
    <citation type="submission" date="2021-03" db="EMBL/GenBank/DDBJ databases">
        <title>Evolutionary priming and transition to the ectomycorrhizal habit in an iconic lineage of mushroom-forming fungi: is preadaptation a requirement?</title>
        <authorList>
            <consortium name="DOE Joint Genome Institute"/>
            <person name="Looney B.P."/>
            <person name="Miyauchi S."/>
            <person name="Morin E."/>
            <person name="Drula E."/>
            <person name="Courty P.E."/>
            <person name="Chicoki N."/>
            <person name="Fauchery L."/>
            <person name="Kohler A."/>
            <person name="Kuo A."/>
            <person name="LaButti K."/>
            <person name="Pangilinan J."/>
            <person name="Lipzen A."/>
            <person name="Riley R."/>
            <person name="Andreopoulos W."/>
            <person name="He G."/>
            <person name="Johnson J."/>
            <person name="Barry K.W."/>
            <person name="Grigoriev I.V."/>
            <person name="Nagy L."/>
            <person name="Hibbett D."/>
            <person name="Henrissat B."/>
            <person name="Matheny P.B."/>
            <person name="Labbe J."/>
            <person name="Martin A.F."/>
        </authorList>
    </citation>
    <scope>NUCLEOTIDE SEQUENCE</scope>
    <source>
        <strain evidence="1">BPL698</strain>
    </source>
</reference>
<protein>
    <submittedName>
        <fullName evidence="1">Zn-dependent exopeptidase</fullName>
    </submittedName>
</protein>
<organism evidence="1 2">
    <name type="scientific">Russula earlei</name>
    <dbReference type="NCBI Taxonomy" id="71964"/>
    <lineage>
        <taxon>Eukaryota</taxon>
        <taxon>Fungi</taxon>
        <taxon>Dikarya</taxon>
        <taxon>Basidiomycota</taxon>
        <taxon>Agaricomycotina</taxon>
        <taxon>Agaricomycetes</taxon>
        <taxon>Russulales</taxon>
        <taxon>Russulaceae</taxon>
        <taxon>Russula</taxon>
    </lineage>
</organism>
<accession>A0ACC0UNS9</accession>
<dbReference type="EMBL" id="JAGFNK010000002">
    <property type="protein sequence ID" value="KAI9513246.1"/>
    <property type="molecule type" value="Genomic_DNA"/>
</dbReference>
<sequence length="875" mass="96932">MAEEKVDGDPTFLLDLEPANARTSRTKNVAKHFIFFGILCYLLHRWLYTSANHYGLWGSPSAHTCTHDHHDWAIDAFAIEDPEVPTSRLAENFFLTIPNSASAIVASRRYATTPHLAGSKEDLRTAKHFLHLLQHEFSIPNSTERPIYSAGSEASRNATLSITNLTEPAAWIDVYYPVLNTPLDRALEILADDGTTVWKAKLEEVADELDRDAYEHAESIGTWHGLSFDGVAEGRLIYANYGRKGDYDELVQKGIDITGAIVLVRYGGVFRGLKIKGAQELGAAGVLIYSDPRDDGTVTEKNGYAAYPYGPARNPTSVQRGSVQFISLYPGDPTTPGYPSYENSTRTNGSSIPRIPSLPISWANAKVLLEEIEGKNRTLKPRLHLSGTLLVSSLGISRMKSYLFGNHRDAWVLGAADPSSGTVAVHELVRGLGALLKEDWKPLRTIVIASWDGEEYGLIGSTEWGEDFAEWIQKHVVAYINLDNAVAGSTFGAAASPLLSHFIRKTAKDVPHPTDPKRTLWDATADRGQLFGEHDDLDSLGTEIEPQAADSVGIGALGSGSDYTVFLQRLGVTSMDSGGFHSTRSDPVYHYHSIFDSERFQEVYADPGFVKHVAVAKNLGLQTLRLASALVLPFNTTHYAFELENYLHSVEGLAATSSAKPNFAPLRAAIRLLQFASLKLDAEKFTAERVLERQLRKWRKRQRKNTRRGGCLKRFIRRLKSFFTSGPRCLCVNNANVRKREDPAEEADGGNLGKDHKAKANGGKWPLPHIPKHPHWPHRKPHPLPPKLIKAAKAVRKINQKLISFERGFIHEDGIKDREWYRHLGVAPGKWLGYGATPLPALTEAITIEKNVTLANHEVIRLTEAVEKITAVLRG</sequence>
<dbReference type="Proteomes" id="UP001207468">
    <property type="component" value="Unassembled WGS sequence"/>
</dbReference>
<name>A0ACC0UNS9_9AGAM</name>
<evidence type="ECO:0000313" key="2">
    <source>
        <dbReference type="Proteomes" id="UP001207468"/>
    </source>
</evidence>
<gene>
    <name evidence="1" type="ORF">F5148DRAFT_1318445</name>
</gene>
<proteinExistence type="predicted"/>
<comment type="caution">
    <text evidence="1">The sequence shown here is derived from an EMBL/GenBank/DDBJ whole genome shotgun (WGS) entry which is preliminary data.</text>
</comment>